<dbReference type="SUPFAM" id="SSF143120">
    <property type="entry name" value="YefM-like"/>
    <property type="match status" value="1"/>
</dbReference>
<proteinExistence type="inferred from homology"/>
<evidence type="ECO:0000256" key="1">
    <source>
        <dbReference type="ARBA" id="ARBA00009981"/>
    </source>
</evidence>
<comment type="function">
    <text evidence="2">Antitoxin component of a type II toxin-antitoxin (TA) system.</text>
</comment>
<dbReference type="Pfam" id="PF02604">
    <property type="entry name" value="PhdYeFM_antitox"/>
    <property type="match status" value="1"/>
</dbReference>
<evidence type="ECO:0000313" key="3">
    <source>
        <dbReference type="EMBL" id="MBF7957804.1"/>
    </source>
</evidence>
<sequence>MQAINFTTARNELASVLDSVSSGEPVIITRRSGKPVVVIDAEQYEKMLRIQAKSDFDWLFSEHGKTLEALKNR</sequence>
<comment type="caution">
    <text evidence="3">The sequence shown here is derived from an EMBL/GenBank/DDBJ whole genome shotgun (WGS) entry which is preliminary data.</text>
</comment>
<accession>A0ABS0DYM3</accession>
<protein>
    <recommendedName>
        <fullName evidence="2">Antitoxin</fullName>
    </recommendedName>
</protein>
<gene>
    <name evidence="3" type="ORF">IV431_19785</name>
</gene>
<evidence type="ECO:0000256" key="2">
    <source>
        <dbReference type="RuleBase" id="RU362080"/>
    </source>
</evidence>
<dbReference type="Gene3D" id="3.40.1620.10">
    <property type="entry name" value="YefM-like domain"/>
    <property type="match status" value="1"/>
</dbReference>
<keyword evidence="4" id="KW-1185">Reference proteome</keyword>
<organism evidence="3 4">
    <name type="scientific">Rahnella victoriana</name>
    <dbReference type="NCBI Taxonomy" id="1510570"/>
    <lineage>
        <taxon>Bacteria</taxon>
        <taxon>Pseudomonadati</taxon>
        <taxon>Pseudomonadota</taxon>
        <taxon>Gammaproteobacteria</taxon>
        <taxon>Enterobacterales</taxon>
        <taxon>Yersiniaceae</taxon>
        <taxon>Rahnella</taxon>
    </lineage>
</organism>
<dbReference type="Proteomes" id="UP000600307">
    <property type="component" value="Unassembled WGS sequence"/>
</dbReference>
<comment type="similarity">
    <text evidence="1 2">Belongs to the phD/YefM antitoxin family.</text>
</comment>
<dbReference type="InterPro" id="IPR006442">
    <property type="entry name" value="Antitoxin_Phd/YefM"/>
</dbReference>
<evidence type="ECO:0000313" key="4">
    <source>
        <dbReference type="Proteomes" id="UP000600307"/>
    </source>
</evidence>
<reference evidence="3 4" key="1">
    <citation type="submission" date="2020-11" db="EMBL/GenBank/DDBJ databases">
        <title>Taxonomic investigation of Rahnella spp.</title>
        <authorList>
            <person name="Lee S.D."/>
        </authorList>
    </citation>
    <scope>NUCLEOTIDE SEQUENCE [LARGE SCALE GENOMIC DNA]</scope>
    <source>
        <strain evidence="3 4">SAP-10</strain>
    </source>
</reference>
<dbReference type="NCBIfam" id="TIGR01552">
    <property type="entry name" value="phd_fam"/>
    <property type="match status" value="1"/>
</dbReference>
<name>A0ABS0DYM3_9GAMM</name>
<dbReference type="EMBL" id="JADOBH010000005">
    <property type="protein sequence ID" value="MBF7957804.1"/>
    <property type="molecule type" value="Genomic_DNA"/>
</dbReference>
<dbReference type="InterPro" id="IPR036165">
    <property type="entry name" value="YefM-like_sf"/>
</dbReference>